<gene>
    <name evidence="2" type="ORF">FVE85_9531</name>
</gene>
<feature type="region of interest" description="Disordered" evidence="1">
    <location>
        <begin position="1"/>
        <end position="26"/>
    </location>
</feature>
<evidence type="ECO:0000313" key="2">
    <source>
        <dbReference type="EMBL" id="KAA8491236.1"/>
    </source>
</evidence>
<evidence type="ECO:0000256" key="1">
    <source>
        <dbReference type="SAM" id="MobiDB-lite"/>
    </source>
</evidence>
<dbReference type="Proteomes" id="UP000324585">
    <property type="component" value="Unassembled WGS sequence"/>
</dbReference>
<organism evidence="2 3">
    <name type="scientific">Porphyridium purpureum</name>
    <name type="common">Red alga</name>
    <name type="synonym">Porphyridium cruentum</name>
    <dbReference type="NCBI Taxonomy" id="35688"/>
    <lineage>
        <taxon>Eukaryota</taxon>
        <taxon>Rhodophyta</taxon>
        <taxon>Bangiophyceae</taxon>
        <taxon>Porphyridiales</taxon>
        <taxon>Porphyridiaceae</taxon>
        <taxon>Porphyridium</taxon>
    </lineage>
</organism>
<evidence type="ECO:0000313" key="3">
    <source>
        <dbReference type="Proteomes" id="UP000324585"/>
    </source>
</evidence>
<keyword evidence="3" id="KW-1185">Reference proteome</keyword>
<proteinExistence type="predicted"/>
<protein>
    <submittedName>
        <fullName evidence="2">Uncharacterized protein</fullName>
    </submittedName>
</protein>
<sequence>MASGTRSQREGQRRTGGDEAETQLNPWDNIKSANTDMQELLDLCNASTNDEMELMMVDAVMTLKRLETFGLACPLVCQKYCRARALPNFDAGTRIEKSFQLYCPDGKREDTALKLGHDHAEVSPRTADSSNSKVSQFIRLFPTEQQFDGHETGIPYSAWSRKVTYVMRLLNIDGNTAAKALPLILKGSAESFLSASKLGRLRPLLDLLKKEFDAEETRMMRMLELRMKNFSVYQKRGVDIMSAFADLVADMTDTATRVGTVRPQSPRTVRLIRNR</sequence>
<feature type="compositionally biased region" description="Basic and acidic residues" evidence="1">
    <location>
        <begin position="7"/>
        <end position="17"/>
    </location>
</feature>
<accession>A0A5J4YID0</accession>
<dbReference type="AlphaFoldDB" id="A0A5J4YID0"/>
<name>A0A5J4YID0_PORPP</name>
<reference evidence="3" key="1">
    <citation type="journal article" date="2019" name="Nat. Commun.">
        <title>Expansion of phycobilisome linker gene families in mesophilic red algae.</title>
        <authorList>
            <person name="Lee J."/>
            <person name="Kim D."/>
            <person name="Bhattacharya D."/>
            <person name="Yoon H.S."/>
        </authorList>
    </citation>
    <scope>NUCLEOTIDE SEQUENCE [LARGE SCALE GENOMIC DNA]</scope>
    <source>
        <strain evidence="3">CCMP 1328</strain>
    </source>
</reference>
<dbReference type="EMBL" id="VRMN01000015">
    <property type="protein sequence ID" value="KAA8491236.1"/>
    <property type="molecule type" value="Genomic_DNA"/>
</dbReference>
<comment type="caution">
    <text evidence="2">The sequence shown here is derived from an EMBL/GenBank/DDBJ whole genome shotgun (WGS) entry which is preliminary data.</text>
</comment>